<keyword evidence="5 6" id="KW-0325">Glycoprotein</keyword>
<reference evidence="7" key="1">
    <citation type="submission" date="2023-07" db="EMBL/GenBank/DDBJ databases">
        <authorList>
            <person name="Stuckert A."/>
        </authorList>
    </citation>
    <scope>NUCLEOTIDE SEQUENCE</scope>
</reference>
<keyword evidence="6" id="KW-0106">Calcium</keyword>
<evidence type="ECO:0000256" key="4">
    <source>
        <dbReference type="ARBA" id="ARBA00023157"/>
    </source>
</evidence>
<organism evidence="7 8">
    <name type="scientific">Ranitomeya imitator</name>
    <name type="common">mimic poison frog</name>
    <dbReference type="NCBI Taxonomy" id="111125"/>
    <lineage>
        <taxon>Eukaryota</taxon>
        <taxon>Metazoa</taxon>
        <taxon>Chordata</taxon>
        <taxon>Craniata</taxon>
        <taxon>Vertebrata</taxon>
        <taxon>Euteleostomi</taxon>
        <taxon>Amphibia</taxon>
        <taxon>Batrachia</taxon>
        <taxon>Anura</taxon>
        <taxon>Neobatrachia</taxon>
        <taxon>Hyloidea</taxon>
        <taxon>Dendrobatidae</taxon>
        <taxon>Dendrobatinae</taxon>
        <taxon>Ranitomeya</taxon>
    </lineage>
</organism>
<keyword evidence="4 6" id="KW-1015">Disulfide bond</keyword>
<comment type="caution">
    <text evidence="7">The sequence shown here is derived from an EMBL/GenBank/DDBJ whole genome shotgun (WGS) entry which is preliminary data.</text>
</comment>
<dbReference type="PANTHER" id="PTHR11799">
    <property type="entry name" value="PARAOXONASE"/>
    <property type="match status" value="1"/>
</dbReference>
<evidence type="ECO:0000256" key="6">
    <source>
        <dbReference type="RuleBase" id="RU368025"/>
    </source>
</evidence>
<evidence type="ECO:0000313" key="8">
    <source>
        <dbReference type="Proteomes" id="UP001176940"/>
    </source>
</evidence>
<evidence type="ECO:0000313" key="7">
    <source>
        <dbReference type="EMBL" id="CAJ0963193.1"/>
    </source>
</evidence>
<dbReference type="InterPro" id="IPR051288">
    <property type="entry name" value="Serum_paraoxonase/arylesterase"/>
</dbReference>
<dbReference type="Gene3D" id="2.120.10.30">
    <property type="entry name" value="TolB, C-terminal domain"/>
    <property type="match status" value="1"/>
</dbReference>
<gene>
    <name evidence="7" type="ORF">RIMI_LOCUS18582218</name>
</gene>
<dbReference type="InterPro" id="IPR011042">
    <property type="entry name" value="6-blade_b-propeller_TolB-like"/>
</dbReference>
<accession>A0ABN9ME48</accession>
<proteinExistence type="inferred from homology"/>
<dbReference type="PRINTS" id="PR01785">
    <property type="entry name" value="PARAOXONASE"/>
</dbReference>
<keyword evidence="6" id="KW-0479">Metal-binding</keyword>
<feature type="non-terminal residue" evidence="7">
    <location>
        <position position="169"/>
    </location>
</feature>
<name>A0ABN9ME48_9NEOB</name>
<keyword evidence="3 6" id="KW-0378">Hydrolase</keyword>
<feature type="non-terminal residue" evidence="7">
    <location>
        <position position="1"/>
    </location>
</feature>
<dbReference type="EC" id="3.1.1.2" evidence="6"/>
<dbReference type="EMBL" id="CAUEEQ010057064">
    <property type="protein sequence ID" value="CAJ0963193.1"/>
    <property type="molecule type" value="Genomic_DNA"/>
</dbReference>
<sequence>DSVYLFVVNHPHYKSTVEIFKFAEEENVLVHVKPLNTQRCTSTDVNNIVPVGPESFYATNDYYFSDFIMRHVEMVFGLTLTNVVYYSPGEVREVAAGILPSKWNCHEDTEQQWCAMQNCKEKATALQQEHCCLLKFAKDQLDNARRLLAQYFVDRRDQNRYFWFKQEAF</sequence>
<dbReference type="PANTHER" id="PTHR11799:SF12">
    <property type="entry name" value="PARAOXONASE-RELATED"/>
    <property type="match status" value="1"/>
</dbReference>
<dbReference type="Pfam" id="PF01731">
    <property type="entry name" value="Arylesterase"/>
    <property type="match status" value="1"/>
</dbReference>
<keyword evidence="8" id="KW-1185">Reference proteome</keyword>
<dbReference type="Proteomes" id="UP001176940">
    <property type="component" value="Unassembled WGS sequence"/>
</dbReference>
<dbReference type="InterPro" id="IPR002640">
    <property type="entry name" value="Arylesterase"/>
</dbReference>
<comment type="catalytic activity">
    <reaction evidence="1 6">
        <text>a phenyl acetate + H2O = a phenol + acetate + H(+)</text>
        <dbReference type="Rhea" id="RHEA:17309"/>
        <dbReference type="ChEBI" id="CHEBI:15377"/>
        <dbReference type="ChEBI" id="CHEBI:15378"/>
        <dbReference type="ChEBI" id="CHEBI:30089"/>
        <dbReference type="ChEBI" id="CHEBI:33853"/>
        <dbReference type="ChEBI" id="CHEBI:140310"/>
        <dbReference type="EC" id="3.1.1.2"/>
    </reaction>
</comment>
<evidence type="ECO:0000256" key="3">
    <source>
        <dbReference type="ARBA" id="ARBA00022801"/>
    </source>
</evidence>
<evidence type="ECO:0000256" key="2">
    <source>
        <dbReference type="ARBA" id="ARBA00008595"/>
    </source>
</evidence>
<comment type="cofactor">
    <cofactor evidence="6">
        <name>Ca(2+)</name>
        <dbReference type="ChEBI" id="CHEBI:29108"/>
    </cofactor>
    <text evidence="6">Binds 2 calcium ions per subunit.</text>
</comment>
<comment type="similarity">
    <text evidence="2 6">Belongs to the paraoxonase family.</text>
</comment>
<protein>
    <recommendedName>
        <fullName evidence="6">Paraoxonase</fullName>
        <ecNumber evidence="6">3.1.1.2</ecNumber>
    </recommendedName>
</protein>
<evidence type="ECO:0000256" key="1">
    <source>
        <dbReference type="ARBA" id="ARBA00000368"/>
    </source>
</evidence>
<evidence type="ECO:0000256" key="5">
    <source>
        <dbReference type="ARBA" id="ARBA00023180"/>
    </source>
</evidence>
<dbReference type="SUPFAM" id="SSF63829">
    <property type="entry name" value="Calcium-dependent phosphotriesterase"/>
    <property type="match status" value="1"/>
</dbReference>